<dbReference type="OrthoDB" id="3215534at2759"/>
<evidence type="ECO:0000313" key="1">
    <source>
        <dbReference type="EMBL" id="KZW00305.1"/>
    </source>
</evidence>
<protein>
    <submittedName>
        <fullName evidence="1">Uncharacterized protein</fullName>
    </submittedName>
</protein>
<dbReference type="InParanoid" id="A0A165N6U4"/>
<gene>
    <name evidence="1" type="ORF">EXIGLDRAFT_604602</name>
</gene>
<proteinExistence type="predicted"/>
<name>A0A165N6U4_EXIGL</name>
<keyword evidence="2" id="KW-1185">Reference proteome</keyword>
<dbReference type="EMBL" id="KV425902">
    <property type="protein sequence ID" value="KZW00305.1"/>
    <property type="molecule type" value="Genomic_DNA"/>
</dbReference>
<sequence length="105" mass="11741">MEDFRVPNDGEPEHLLAEVVIPLRTSATHDGYWANAQELVEQLQLGPSRIDGPAKVFCRRGKYKHCFMRMSDANDVECQPSSLQISPELSIQITIEAVSNVCLQA</sequence>
<dbReference type="STRING" id="1314781.A0A165N6U4"/>
<accession>A0A165N6U4</accession>
<organism evidence="1 2">
    <name type="scientific">Exidia glandulosa HHB12029</name>
    <dbReference type="NCBI Taxonomy" id="1314781"/>
    <lineage>
        <taxon>Eukaryota</taxon>
        <taxon>Fungi</taxon>
        <taxon>Dikarya</taxon>
        <taxon>Basidiomycota</taxon>
        <taxon>Agaricomycotina</taxon>
        <taxon>Agaricomycetes</taxon>
        <taxon>Auriculariales</taxon>
        <taxon>Exidiaceae</taxon>
        <taxon>Exidia</taxon>
    </lineage>
</organism>
<dbReference type="Proteomes" id="UP000077266">
    <property type="component" value="Unassembled WGS sequence"/>
</dbReference>
<dbReference type="AlphaFoldDB" id="A0A165N6U4"/>
<reference evidence="1 2" key="1">
    <citation type="journal article" date="2016" name="Mol. Biol. Evol.">
        <title>Comparative Genomics of Early-Diverging Mushroom-Forming Fungi Provides Insights into the Origins of Lignocellulose Decay Capabilities.</title>
        <authorList>
            <person name="Nagy L.G."/>
            <person name="Riley R."/>
            <person name="Tritt A."/>
            <person name="Adam C."/>
            <person name="Daum C."/>
            <person name="Floudas D."/>
            <person name="Sun H."/>
            <person name="Yadav J.S."/>
            <person name="Pangilinan J."/>
            <person name="Larsson K.H."/>
            <person name="Matsuura K."/>
            <person name="Barry K."/>
            <person name="Labutti K."/>
            <person name="Kuo R."/>
            <person name="Ohm R.A."/>
            <person name="Bhattacharya S.S."/>
            <person name="Shirouzu T."/>
            <person name="Yoshinaga Y."/>
            <person name="Martin F.M."/>
            <person name="Grigoriev I.V."/>
            <person name="Hibbett D.S."/>
        </authorList>
    </citation>
    <scope>NUCLEOTIDE SEQUENCE [LARGE SCALE GENOMIC DNA]</scope>
    <source>
        <strain evidence="1 2">HHB12029</strain>
    </source>
</reference>
<evidence type="ECO:0000313" key="2">
    <source>
        <dbReference type="Proteomes" id="UP000077266"/>
    </source>
</evidence>